<comment type="caution">
    <text evidence="2">The sequence shown here is derived from an EMBL/GenBank/DDBJ whole genome shotgun (WGS) entry which is preliminary data.</text>
</comment>
<dbReference type="CDD" id="cd06588">
    <property type="entry name" value="PhnB_like"/>
    <property type="match status" value="1"/>
</dbReference>
<evidence type="ECO:0000259" key="1">
    <source>
        <dbReference type="Pfam" id="PF06983"/>
    </source>
</evidence>
<reference evidence="2" key="1">
    <citation type="journal article" date="2014" name="Int. J. Syst. Evol. Microbiol.">
        <title>Complete genome sequence of Corynebacterium casei LMG S-19264T (=DSM 44701T), isolated from a smear-ripened cheese.</title>
        <authorList>
            <consortium name="US DOE Joint Genome Institute (JGI-PGF)"/>
            <person name="Walter F."/>
            <person name="Albersmeier A."/>
            <person name="Kalinowski J."/>
            <person name="Ruckert C."/>
        </authorList>
    </citation>
    <scope>NUCLEOTIDE SEQUENCE</scope>
    <source>
        <strain evidence="2">CCM 7905</strain>
    </source>
</reference>
<feature type="domain" description="PhnB-like" evidence="1">
    <location>
        <begin position="9"/>
        <end position="130"/>
    </location>
</feature>
<keyword evidence="3" id="KW-1185">Reference proteome</keyword>
<evidence type="ECO:0000313" key="3">
    <source>
        <dbReference type="Proteomes" id="UP000654257"/>
    </source>
</evidence>
<organism evidence="2 3">
    <name type="scientific">Rhodococcoides trifolii</name>
    <dbReference type="NCBI Taxonomy" id="908250"/>
    <lineage>
        <taxon>Bacteria</taxon>
        <taxon>Bacillati</taxon>
        <taxon>Actinomycetota</taxon>
        <taxon>Actinomycetes</taxon>
        <taxon>Mycobacteriales</taxon>
        <taxon>Nocardiaceae</taxon>
        <taxon>Rhodococcoides</taxon>
    </lineage>
</organism>
<dbReference type="EMBL" id="BMCU01000001">
    <property type="protein sequence ID" value="GGF99058.1"/>
    <property type="molecule type" value="Genomic_DNA"/>
</dbReference>
<sequence>MTIINALHINLDGNAREALEFYKAVFGGEILAFPYGQVEAGQGPGQEEQIAWGQVTAPNGFHIMAYDVQDSLPYNRGENPFYSAVRSTDADEIRAVFNGLSDGAEILVPLGPAVFSPLYGKLVDKFGVVWILDVIAQWT</sequence>
<name>A0A917FT08_9NOCA</name>
<evidence type="ECO:0000313" key="2">
    <source>
        <dbReference type="EMBL" id="GGF99058.1"/>
    </source>
</evidence>
<protein>
    <submittedName>
        <fullName evidence="2">VOC family protein</fullName>
    </submittedName>
</protein>
<dbReference type="RefSeq" id="WP_188543647.1">
    <property type="nucleotide sequence ID" value="NZ_BMCU01000001.1"/>
</dbReference>
<dbReference type="AlphaFoldDB" id="A0A917FT08"/>
<dbReference type="Proteomes" id="UP000654257">
    <property type="component" value="Unassembled WGS sequence"/>
</dbReference>
<dbReference type="InterPro" id="IPR028973">
    <property type="entry name" value="PhnB-like"/>
</dbReference>
<accession>A0A917FT08</accession>
<reference evidence="2" key="2">
    <citation type="submission" date="2020-09" db="EMBL/GenBank/DDBJ databases">
        <authorList>
            <person name="Sun Q."/>
            <person name="Sedlacek I."/>
        </authorList>
    </citation>
    <scope>NUCLEOTIDE SEQUENCE</scope>
    <source>
        <strain evidence="2">CCM 7905</strain>
    </source>
</reference>
<proteinExistence type="predicted"/>
<dbReference type="SUPFAM" id="SSF54593">
    <property type="entry name" value="Glyoxalase/Bleomycin resistance protein/Dihydroxybiphenyl dioxygenase"/>
    <property type="match status" value="1"/>
</dbReference>
<dbReference type="Gene3D" id="3.10.180.10">
    <property type="entry name" value="2,3-Dihydroxybiphenyl 1,2-Dioxygenase, domain 1"/>
    <property type="match status" value="1"/>
</dbReference>
<gene>
    <name evidence="2" type="ORF">GCM10007304_11170</name>
</gene>
<dbReference type="PANTHER" id="PTHR33990:SF1">
    <property type="entry name" value="PROTEIN YJDN"/>
    <property type="match status" value="1"/>
</dbReference>
<dbReference type="PANTHER" id="PTHR33990">
    <property type="entry name" value="PROTEIN YJDN-RELATED"/>
    <property type="match status" value="1"/>
</dbReference>
<dbReference type="Pfam" id="PF06983">
    <property type="entry name" value="3-dmu-9_3-mt"/>
    <property type="match status" value="1"/>
</dbReference>
<dbReference type="InterPro" id="IPR029068">
    <property type="entry name" value="Glyas_Bleomycin-R_OHBP_Dase"/>
</dbReference>